<sequence>MTERIILTIVALIMFALTIKKSDIITIILTTCLTFGILITWSGVQSLISIGIITYMLTALVIAIINLEKKGLSKFNRRTIFLAGLFSFFSNLFAFMQWPFTTIIRFCIIIPLAFFLISLFKGIAKRDEIGQLTIINIELLLKFLR</sequence>
<feature type="transmembrane region" description="Helical" evidence="1">
    <location>
        <begin position="79"/>
        <end position="96"/>
    </location>
</feature>
<evidence type="ECO:0000313" key="2">
    <source>
        <dbReference type="EMBL" id="MFD2890402.1"/>
    </source>
</evidence>
<keyword evidence="1" id="KW-0472">Membrane</keyword>
<dbReference type="Proteomes" id="UP001597534">
    <property type="component" value="Unassembled WGS sequence"/>
</dbReference>
<dbReference type="EMBL" id="JBHUPC010000003">
    <property type="protein sequence ID" value="MFD2890402.1"/>
    <property type="molecule type" value="Genomic_DNA"/>
</dbReference>
<comment type="caution">
    <text evidence="2">The sequence shown here is derived from an EMBL/GenBank/DDBJ whole genome shotgun (WGS) entry which is preliminary data.</text>
</comment>
<accession>A0ABW5YHL5</accession>
<keyword evidence="3" id="KW-1185">Reference proteome</keyword>
<proteinExistence type="predicted"/>
<dbReference type="RefSeq" id="WP_379809835.1">
    <property type="nucleotide sequence ID" value="NZ_JBHUPC010000003.1"/>
</dbReference>
<feature type="transmembrane region" description="Helical" evidence="1">
    <location>
        <begin position="102"/>
        <end position="120"/>
    </location>
</feature>
<organism evidence="2 3">
    <name type="scientific">Flavobacterium chuncheonense</name>
    <dbReference type="NCBI Taxonomy" id="2026653"/>
    <lineage>
        <taxon>Bacteria</taxon>
        <taxon>Pseudomonadati</taxon>
        <taxon>Bacteroidota</taxon>
        <taxon>Flavobacteriia</taxon>
        <taxon>Flavobacteriales</taxon>
        <taxon>Flavobacteriaceae</taxon>
        <taxon>Flavobacterium</taxon>
    </lineage>
</organism>
<feature type="transmembrane region" description="Helical" evidence="1">
    <location>
        <begin position="47"/>
        <end position="67"/>
    </location>
</feature>
<protein>
    <submittedName>
        <fullName evidence="2">Uncharacterized protein</fullName>
    </submittedName>
</protein>
<gene>
    <name evidence="2" type="ORF">ACFS5J_00020</name>
</gene>
<reference evidence="3" key="1">
    <citation type="journal article" date="2019" name="Int. J. Syst. Evol. Microbiol.">
        <title>The Global Catalogue of Microorganisms (GCM) 10K type strain sequencing project: providing services to taxonomists for standard genome sequencing and annotation.</title>
        <authorList>
            <consortium name="The Broad Institute Genomics Platform"/>
            <consortium name="The Broad Institute Genome Sequencing Center for Infectious Disease"/>
            <person name="Wu L."/>
            <person name="Ma J."/>
        </authorList>
    </citation>
    <scope>NUCLEOTIDE SEQUENCE [LARGE SCALE GENOMIC DNA]</scope>
    <source>
        <strain evidence="3">KCTC 22671</strain>
    </source>
</reference>
<evidence type="ECO:0000313" key="3">
    <source>
        <dbReference type="Proteomes" id="UP001597534"/>
    </source>
</evidence>
<evidence type="ECO:0000256" key="1">
    <source>
        <dbReference type="SAM" id="Phobius"/>
    </source>
</evidence>
<name>A0ABW5YHL5_9FLAO</name>
<keyword evidence="1" id="KW-1133">Transmembrane helix</keyword>
<feature type="transmembrane region" description="Helical" evidence="1">
    <location>
        <begin position="24"/>
        <end position="41"/>
    </location>
</feature>
<keyword evidence="1" id="KW-0812">Transmembrane</keyword>